<proteinExistence type="predicted"/>
<dbReference type="InterPro" id="IPR035421">
    <property type="entry name" value="Terminase_6C"/>
</dbReference>
<dbReference type="InterPro" id="IPR027417">
    <property type="entry name" value="P-loop_NTPase"/>
</dbReference>
<dbReference type="Pfam" id="PF03237">
    <property type="entry name" value="Terminase_6N"/>
    <property type="match status" value="1"/>
</dbReference>
<dbReference type="NCBIfam" id="TIGR01630">
    <property type="entry name" value="psiM2_ORF9"/>
    <property type="match status" value="1"/>
</dbReference>
<dbReference type="GO" id="GO:0005524">
    <property type="term" value="F:ATP binding"/>
    <property type="evidence" value="ECO:0007669"/>
    <property type="project" value="UniProtKB-KW"/>
</dbReference>
<keyword evidence="3" id="KW-0067">ATP-binding</keyword>
<dbReference type="InterPro" id="IPR006517">
    <property type="entry name" value="Phage_terminase_lsu-like_C"/>
</dbReference>
<keyword evidence="4" id="KW-0231">Viral genome packaging</keyword>
<dbReference type="EMBL" id="LR796943">
    <property type="protein sequence ID" value="CAB4176247.1"/>
    <property type="molecule type" value="Genomic_DNA"/>
</dbReference>
<name>A0A6J5S9W9_9CAUD</name>
<gene>
    <name evidence="7" type="ORF">UFOVP1425_18</name>
    <name evidence="8" type="ORF">UFOVP1672_80</name>
    <name evidence="6" type="ORF">UFOVP988_18</name>
</gene>
<evidence type="ECO:0000313" key="7">
    <source>
        <dbReference type="EMBL" id="CAB4210524.1"/>
    </source>
</evidence>
<evidence type="ECO:0000256" key="2">
    <source>
        <dbReference type="ARBA" id="ARBA00022741"/>
    </source>
</evidence>
<evidence type="ECO:0000313" key="6">
    <source>
        <dbReference type="EMBL" id="CAB4176247.1"/>
    </source>
</evidence>
<feature type="domain" description="Terminase large subunit gp17-like C-terminal" evidence="5">
    <location>
        <begin position="302"/>
        <end position="454"/>
    </location>
</feature>
<keyword evidence="1" id="KW-1188">Viral release from host cell</keyword>
<evidence type="ECO:0000256" key="3">
    <source>
        <dbReference type="ARBA" id="ARBA00022840"/>
    </source>
</evidence>
<keyword evidence="2" id="KW-0547">Nucleotide-binding</keyword>
<evidence type="ECO:0000259" key="5">
    <source>
        <dbReference type="Pfam" id="PF17289"/>
    </source>
</evidence>
<dbReference type="Gene3D" id="3.40.50.300">
    <property type="entry name" value="P-loop containing nucleotide triphosphate hydrolases"/>
    <property type="match status" value="1"/>
</dbReference>
<evidence type="ECO:0000256" key="4">
    <source>
        <dbReference type="ARBA" id="ARBA00023219"/>
    </source>
</evidence>
<evidence type="ECO:0000256" key="1">
    <source>
        <dbReference type="ARBA" id="ARBA00022612"/>
    </source>
</evidence>
<protein>
    <submittedName>
        <fullName evidence="7">Archaeophage PsiM2, terminase large subunit</fullName>
    </submittedName>
</protein>
<evidence type="ECO:0000313" key="8">
    <source>
        <dbReference type="EMBL" id="CAB4223492.1"/>
    </source>
</evidence>
<accession>A0A6J5S9W9</accession>
<organism evidence="7">
    <name type="scientific">uncultured Caudovirales phage</name>
    <dbReference type="NCBI Taxonomy" id="2100421"/>
    <lineage>
        <taxon>Viruses</taxon>
        <taxon>Duplodnaviria</taxon>
        <taxon>Heunggongvirae</taxon>
        <taxon>Uroviricota</taxon>
        <taxon>Caudoviricetes</taxon>
        <taxon>Peduoviridae</taxon>
        <taxon>Maltschvirus</taxon>
        <taxon>Maltschvirus maltsch</taxon>
    </lineage>
</organism>
<dbReference type="EMBL" id="LR797536">
    <property type="protein sequence ID" value="CAB4223492.1"/>
    <property type="molecule type" value="Genomic_DNA"/>
</dbReference>
<reference evidence="7" key="1">
    <citation type="submission" date="2020-05" db="EMBL/GenBank/DDBJ databases">
        <authorList>
            <person name="Chiriac C."/>
            <person name="Salcher M."/>
            <person name="Ghai R."/>
            <person name="Kavagutti S V."/>
        </authorList>
    </citation>
    <scope>NUCLEOTIDE SEQUENCE</scope>
</reference>
<dbReference type="Pfam" id="PF17289">
    <property type="entry name" value="Terminase_6C"/>
    <property type="match status" value="1"/>
</dbReference>
<dbReference type="EMBL" id="LR797367">
    <property type="protein sequence ID" value="CAB4210524.1"/>
    <property type="molecule type" value="Genomic_DNA"/>
</dbReference>
<sequence length="466" mass="52023">MGSHYRARSSTCMSQTTIEVRPQPGPQEAFLSTSADIAIFGGAAGGGKSWGLLLEPLRHIHNPGFGAVIFRRTSNQVRNEGGLWDESLKLYPLAGGEPKESILQWNFPEGPSITFAHIEHEKTKLNWQGSQIPLIAFDELTHFTKGQFFYLLSRNRSTCGVKPYIRATCNPDPDSFVAELIRWWIDQDTGYAIPERSGVIRWFVMLNDEIFWGDTPDELKEKYGADVLPKSLTFIAARLEDNQILMKADPGYLANLKALPLVERERLLGGNWKIRPSAGLYFRRDMFEIVEAVPISARRVRGWDFAATDPKDVAEGVDPDWTAGVKMSRDGGTYYIEHVERLRGSPQSVERSLLNTTRSDGVECEQSIPQDPGQAGKYQVKMMVKLLAGFTVRYSPETGDKIVRASPLSAQAEAGNVKLLRGSWNEALLSELENFPSLGAHDDQVDAASRAFHMLARPGEPRIRSL</sequence>